<sequence>MDRGTMDQWCSAGMGQEFWITKGLSFLASSLGKPLYMDSQTATMERIYYAKVGFSTEVSAKGEQGANDIAEVDDVTSEIEPLPHMVNEVVQV</sequence>
<gene>
    <name evidence="1" type="ORF">K2173_023557</name>
</gene>
<dbReference type="Proteomes" id="UP001159364">
    <property type="component" value="Linkage Group LG04"/>
</dbReference>
<proteinExistence type="predicted"/>
<reference evidence="1 2" key="1">
    <citation type="submission" date="2021-09" db="EMBL/GenBank/DDBJ databases">
        <title>Genomic insights and catalytic innovation underlie evolution of tropane alkaloids biosynthesis.</title>
        <authorList>
            <person name="Wang Y.-J."/>
            <person name="Tian T."/>
            <person name="Huang J.-P."/>
            <person name="Huang S.-X."/>
        </authorList>
    </citation>
    <scope>NUCLEOTIDE SEQUENCE [LARGE SCALE GENOMIC DNA]</scope>
    <source>
        <strain evidence="1">KIB-2018</strain>
        <tissue evidence="1">Leaf</tissue>
    </source>
</reference>
<evidence type="ECO:0000313" key="1">
    <source>
        <dbReference type="EMBL" id="KAJ8768653.1"/>
    </source>
</evidence>
<organism evidence="1 2">
    <name type="scientific">Erythroxylum novogranatense</name>
    <dbReference type="NCBI Taxonomy" id="1862640"/>
    <lineage>
        <taxon>Eukaryota</taxon>
        <taxon>Viridiplantae</taxon>
        <taxon>Streptophyta</taxon>
        <taxon>Embryophyta</taxon>
        <taxon>Tracheophyta</taxon>
        <taxon>Spermatophyta</taxon>
        <taxon>Magnoliopsida</taxon>
        <taxon>eudicotyledons</taxon>
        <taxon>Gunneridae</taxon>
        <taxon>Pentapetalae</taxon>
        <taxon>rosids</taxon>
        <taxon>fabids</taxon>
        <taxon>Malpighiales</taxon>
        <taxon>Erythroxylaceae</taxon>
        <taxon>Erythroxylum</taxon>
    </lineage>
</organism>
<comment type="caution">
    <text evidence="1">The sequence shown here is derived from an EMBL/GenBank/DDBJ whole genome shotgun (WGS) entry which is preliminary data.</text>
</comment>
<keyword evidence="2" id="KW-1185">Reference proteome</keyword>
<accession>A0AAV8TR20</accession>
<dbReference type="EMBL" id="JAIWQS010000004">
    <property type="protein sequence ID" value="KAJ8768653.1"/>
    <property type="molecule type" value="Genomic_DNA"/>
</dbReference>
<dbReference type="AlphaFoldDB" id="A0AAV8TR20"/>
<protein>
    <submittedName>
        <fullName evidence="1">Uncharacterized protein</fullName>
    </submittedName>
</protein>
<name>A0AAV8TR20_9ROSI</name>
<evidence type="ECO:0000313" key="2">
    <source>
        <dbReference type="Proteomes" id="UP001159364"/>
    </source>
</evidence>